<dbReference type="InterPro" id="IPR050767">
    <property type="entry name" value="Sel1_AlgK"/>
</dbReference>
<evidence type="ECO:0000259" key="1">
    <source>
        <dbReference type="Pfam" id="PF19933"/>
    </source>
</evidence>
<dbReference type="SUPFAM" id="SSF81901">
    <property type="entry name" value="HCP-like"/>
    <property type="match status" value="1"/>
</dbReference>
<dbReference type="SMART" id="SM00671">
    <property type="entry name" value="SEL1"/>
    <property type="match status" value="3"/>
</dbReference>
<protein>
    <submittedName>
        <fullName evidence="2">Lipoprotein</fullName>
    </submittedName>
</protein>
<comment type="caution">
    <text evidence="2">The sequence shown here is derived from an EMBL/GenBank/DDBJ whole genome shotgun (WGS) entry which is preliminary data.</text>
</comment>
<organism evidence="2 3">
    <name type="scientific">Burkholderia cepacia</name>
    <name type="common">Pseudomonas cepacia</name>
    <dbReference type="NCBI Taxonomy" id="292"/>
    <lineage>
        <taxon>Bacteria</taxon>
        <taxon>Pseudomonadati</taxon>
        <taxon>Pseudomonadota</taxon>
        <taxon>Betaproteobacteria</taxon>
        <taxon>Burkholderiales</taxon>
        <taxon>Burkholderiaceae</taxon>
        <taxon>Burkholderia</taxon>
        <taxon>Burkholderia cepacia complex</taxon>
    </lineage>
</organism>
<dbReference type="PANTHER" id="PTHR11102:SF160">
    <property type="entry name" value="ERAD-ASSOCIATED E3 UBIQUITIN-PROTEIN LIGASE COMPONENT HRD3"/>
    <property type="match status" value="1"/>
</dbReference>
<evidence type="ECO:0000313" key="2">
    <source>
        <dbReference type="EMBL" id="SPV21806.1"/>
    </source>
</evidence>
<sequence length="415" mass="45647">MPQSTQLPDLNAVHANLAFNCAHEADHLPALDPKADLLYQYARYLQKQSGPKDFDDIVRYYRIAAAYGHYKANNNAQLLISQELAHSPNAPKESVDLAAQLVEQGIPAGYYDIGHYLEIGYGLKQDPDVSLRYFRKAADLGSPQAQYYVGELLAPRDNAPAIAKQMRECATAQGYGKAALMLGLDLKTDGAYPEALKTFQKGVEAGSTECAFTLENAFRGPSKSDTLYYLSLSNDPERSRRYQVIGKFIDRNDGRNPKVPDIDKIVPLPPAKLPPWDGTFQWQKEQDAAAPPQKPSDEMINEMAKAKHLDPATGLPLAGVQDKTSAEPQPATLAARLPIGTVARTGERCPEDGGWCAALKEGQAGDSERRFLKGDTLPSIIVHESRALPLLDRVIGMRQQTTQVAWRLVSYLDQA</sequence>
<reference evidence="2 3" key="1">
    <citation type="submission" date="2018-06" db="EMBL/GenBank/DDBJ databases">
        <authorList>
            <consortium name="Pathogen Informatics"/>
            <person name="Doyle S."/>
        </authorList>
    </citation>
    <scope>NUCLEOTIDE SEQUENCE [LARGE SCALE GENOMIC DNA]</scope>
    <source>
        <strain evidence="2 3">NCTC10661</strain>
    </source>
</reference>
<dbReference type="Gene3D" id="1.25.40.10">
    <property type="entry name" value="Tetratricopeptide repeat domain"/>
    <property type="match status" value="1"/>
</dbReference>
<evidence type="ECO:0000313" key="3">
    <source>
        <dbReference type="Proteomes" id="UP000250416"/>
    </source>
</evidence>
<dbReference type="PANTHER" id="PTHR11102">
    <property type="entry name" value="SEL-1-LIKE PROTEIN"/>
    <property type="match status" value="1"/>
</dbReference>
<proteinExistence type="predicted"/>
<feature type="domain" description="DUF6396" evidence="1">
    <location>
        <begin position="211"/>
        <end position="317"/>
    </location>
</feature>
<name>A0AAE8NHV0_BURCE</name>
<dbReference type="InterPro" id="IPR011990">
    <property type="entry name" value="TPR-like_helical_dom_sf"/>
</dbReference>
<keyword evidence="2" id="KW-0449">Lipoprotein</keyword>
<dbReference type="EMBL" id="UARD01000027">
    <property type="protein sequence ID" value="SPV21806.1"/>
    <property type="molecule type" value="Genomic_DNA"/>
</dbReference>
<accession>A0AAE8NHV0</accession>
<dbReference type="Proteomes" id="UP000250416">
    <property type="component" value="Unassembled WGS sequence"/>
</dbReference>
<dbReference type="AlphaFoldDB" id="A0AAE8NHV0"/>
<dbReference type="InterPro" id="IPR006597">
    <property type="entry name" value="Sel1-like"/>
</dbReference>
<dbReference type="InterPro" id="IPR045653">
    <property type="entry name" value="DUF6396"/>
</dbReference>
<gene>
    <name evidence="2" type="ORF">NCTC10661_04767</name>
</gene>
<dbReference type="Pfam" id="PF19933">
    <property type="entry name" value="DUF6396"/>
    <property type="match status" value="1"/>
</dbReference>